<accession>A0AAE9MRB3</accession>
<sequence>MTSSPFCNIIKFILFYLRRAGMPCGKKRKRKKMSTHKRKKKLRKNRHKNKK</sequence>
<feature type="region of interest" description="Disordered" evidence="1">
    <location>
        <begin position="24"/>
        <end position="51"/>
    </location>
</feature>
<dbReference type="Proteomes" id="UP001059401">
    <property type="component" value="Chromosome"/>
</dbReference>
<reference evidence="3" key="1">
    <citation type="submission" date="2019-04" db="EMBL/GenBank/DDBJ databases">
        <title>Whole genome sequencing of oral phylogroup 2 treponemes.</title>
        <authorList>
            <person name="Chan Y."/>
            <person name="Zeng H.H."/>
            <person name="Yu X.L."/>
            <person name="Leung W.K."/>
            <person name="Watt R.M."/>
        </authorList>
    </citation>
    <scope>NUCLEOTIDE SEQUENCE</scope>
    <source>
        <strain evidence="3">OMZ 835</strain>
        <strain evidence="2">OMZ 847</strain>
    </source>
</reference>
<evidence type="ECO:0000313" key="4">
    <source>
        <dbReference type="Proteomes" id="UP001058682"/>
    </source>
</evidence>
<dbReference type="Proteomes" id="UP001058682">
    <property type="component" value="Chromosome"/>
</dbReference>
<evidence type="ECO:0000313" key="3">
    <source>
        <dbReference type="EMBL" id="UTY33044.1"/>
    </source>
</evidence>
<evidence type="ECO:0000256" key="1">
    <source>
        <dbReference type="SAM" id="MobiDB-lite"/>
    </source>
</evidence>
<gene>
    <name evidence="3" type="ORF">E4N74_02735</name>
    <name evidence="2" type="ORF">E4N76_03440</name>
</gene>
<name>A0AAE9MRB3_9SPIR</name>
<dbReference type="AlphaFoldDB" id="A0AAE9MRB3"/>
<organism evidence="3 4">
    <name type="scientific">Treponema putidum</name>
    <dbReference type="NCBI Taxonomy" id="221027"/>
    <lineage>
        <taxon>Bacteria</taxon>
        <taxon>Pseudomonadati</taxon>
        <taxon>Spirochaetota</taxon>
        <taxon>Spirochaetia</taxon>
        <taxon>Spirochaetales</taxon>
        <taxon>Treponemataceae</taxon>
        <taxon>Treponema</taxon>
    </lineage>
</organism>
<evidence type="ECO:0000313" key="2">
    <source>
        <dbReference type="EMBL" id="UTY28136.1"/>
    </source>
</evidence>
<keyword evidence="5" id="KW-1185">Reference proteome</keyword>
<evidence type="ECO:0000313" key="5">
    <source>
        <dbReference type="Proteomes" id="UP001059401"/>
    </source>
</evidence>
<proteinExistence type="predicted"/>
<dbReference type="EMBL" id="CP038804">
    <property type="protein sequence ID" value="UTY33044.1"/>
    <property type="molecule type" value="Genomic_DNA"/>
</dbReference>
<protein>
    <submittedName>
        <fullName evidence="3">Uncharacterized protein</fullName>
    </submittedName>
</protein>
<dbReference type="EMBL" id="CP038802">
    <property type="protein sequence ID" value="UTY28136.1"/>
    <property type="molecule type" value="Genomic_DNA"/>
</dbReference>
<feature type="compositionally biased region" description="Basic residues" evidence="1">
    <location>
        <begin position="25"/>
        <end position="51"/>
    </location>
</feature>